<evidence type="ECO:0000256" key="4">
    <source>
        <dbReference type="ARBA" id="ARBA00023239"/>
    </source>
</evidence>
<keyword evidence="4" id="KW-0456">Lyase</keyword>
<dbReference type="AlphaFoldDB" id="A0AAE8N1C1"/>
<proteinExistence type="inferred from homology"/>
<dbReference type="Pfam" id="PF04828">
    <property type="entry name" value="GFA"/>
    <property type="match status" value="1"/>
</dbReference>
<dbReference type="SUPFAM" id="SSF51316">
    <property type="entry name" value="Mss4-like"/>
    <property type="match status" value="1"/>
</dbReference>
<gene>
    <name evidence="6" type="ORF">DNG_05930</name>
</gene>
<evidence type="ECO:0000259" key="5">
    <source>
        <dbReference type="PROSITE" id="PS51891"/>
    </source>
</evidence>
<keyword evidence="3" id="KW-0862">Zinc</keyword>
<dbReference type="Proteomes" id="UP001187682">
    <property type="component" value="Unassembled WGS sequence"/>
</dbReference>
<protein>
    <recommendedName>
        <fullName evidence="5">CENP-V/GFA domain-containing protein</fullName>
    </recommendedName>
</protein>
<dbReference type="EMBL" id="ONZQ02000008">
    <property type="protein sequence ID" value="SPO03248.1"/>
    <property type="molecule type" value="Genomic_DNA"/>
</dbReference>
<comment type="caution">
    <text evidence="6">The sequence shown here is derived from an EMBL/GenBank/DDBJ whole genome shotgun (WGS) entry which is preliminary data.</text>
</comment>
<feature type="domain" description="CENP-V/GFA" evidence="5">
    <location>
        <begin position="14"/>
        <end position="127"/>
    </location>
</feature>
<reference evidence="6" key="1">
    <citation type="submission" date="2018-03" db="EMBL/GenBank/DDBJ databases">
        <authorList>
            <person name="Guldener U."/>
        </authorList>
    </citation>
    <scope>NUCLEOTIDE SEQUENCE</scope>
</reference>
<dbReference type="PANTHER" id="PTHR33337">
    <property type="entry name" value="GFA DOMAIN-CONTAINING PROTEIN"/>
    <property type="match status" value="1"/>
</dbReference>
<dbReference type="Gene3D" id="3.90.1590.10">
    <property type="entry name" value="glutathione-dependent formaldehyde- activating enzyme (gfa)"/>
    <property type="match status" value="1"/>
</dbReference>
<organism evidence="6 7">
    <name type="scientific">Cephalotrichum gorgonifer</name>
    <dbReference type="NCBI Taxonomy" id="2041049"/>
    <lineage>
        <taxon>Eukaryota</taxon>
        <taxon>Fungi</taxon>
        <taxon>Dikarya</taxon>
        <taxon>Ascomycota</taxon>
        <taxon>Pezizomycotina</taxon>
        <taxon>Sordariomycetes</taxon>
        <taxon>Hypocreomycetidae</taxon>
        <taxon>Microascales</taxon>
        <taxon>Microascaceae</taxon>
        <taxon>Cephalotrichum</taxon>
    </lineage>
</organism>
<evidence type="ECO:0000313" key="7">
    <source>
        <dbReference type="Proteomes" id="UP001187682"/>
    </source>
</evidence>
<dbReference type="GO" id="GO:0016846">
    <property type="term" value="F:carbon-sulfur lyase activity"/>
    <property type="evidence" value="ECO:0007669"/>
    <property type="project" value="InterPro"/>
</dbReference>
<sequence>MSQNLNVGPTPKTIEGGCLCGALRYRADFPPDHDWADNSSTCQCTQCRKNLSSLFLACHRIKPASCFQWTTDTSTLKHYRASKLASRPFCIECGSTIGYFPAVEGYDYVCIAVGTVDALYLFGEGADGVVVPKEGFGRALVNGLGPNLWCKNEIKGVTDNIPLLNRSERLQEE</sequence>
<dbReference type="PANTHER" id="PTHR33337:SF40">
    <property type="entry name" value="CENP-V_GFA DOMAIN-CONTAINING PROTEIN-RELATED"/>
    <property type="match status" value="1"/>
</dbReference>
<dbReference type="InterPro" id="IPR006913">
    <property type="entry name" value="CENP-V/GFA"/>
</dbReference>
<evidence type="ECO:0000256" key="3">
    <source>
        <dbReference type="ARBA" id="ARBA00022833"/>
    </source>
</evidence>
<comment type="similarity">
    <text evidence="1">Belongs to the Gfa family.</text>
</comment>
<evidence type="ECO:0000313" key="6">
    <source>
        <dbReference type="EMBL" id="SPO03248.1"/>
    </source>
</evidence>
<dbReference type="InterPro" id="IPR011057">
    <property type="entry name" value="Mss4-like_sf"/>
</dbReference>
<dbReference type="GO" id="GO:0046872">
    <property type="term" value="F:metal ion binding"/>
    <property type="evidence" value="ECO:0007669"/>
    <property type="project" value="UniProtKB-KW"/>
</dbReference>
<dbReference type="PROSITE" id="PS51891">
    <property type="entry name" value="CENP_V_GFA"/>
    <property type="match status" value="1"/>
</dbReference>
<keyword evidence="2" id="KW-0479">Metal-binding</keyword>
<name>A0AAE8N1C1_9PEZI</name>
<accession>A0AAE8N1C1</accession>
<evidence type="ECO:0000256" key="1">
    <source>
        <dbReference type="ARBA" id="ARBA00005495"/>
    </source>
</evidence>
<evidence type="ECO:0000256" key="2">
    <source>
        <dbReference type="ARBA" id="ARBA00022723"/>
    </source>
</evidence>
<keyword evidence="7" id="KW-1185">Reference proteome</keyword>